<accession>A0ACC7MAH1</accession>
<evidence type="ECO:0000313" key="1">
    <source>
        <dbReference type="EMBL" id="MFJ1469090.1"/>
    </source>
</evidence>
<proteinExistence type="predicted"/>
<organism evidence="1 2">
    <name type="scientific">Massilia orientalis</name>
    <dbReference type="NCBI Taxonomy" id="3050128"/>
    <lineage>
        <taxon>Bacteria</taxon>
        <taxon>Pseudomonadati</taxon>
        <taxon>Pseudomonadota</taxon>
        <taxon>Betaproteobacteria</taxon>
        <taxon>Burkholderiales</taxon>
        <taxon>Oxalobacteraceae</taxon>
        <taxon>Telluria group</taxon>
        <taxon>Massilia</taxon>
    </lineage>
</organism>
<comment type="caution">
    <text evidence="1">The sequence shown here is derived from an EMBL/GenBank/DDBJ whole genome shotgun (WGS) entry which is preliminary data.</text>
</comment>
<name>A0ACC7MAH1_9BURK</name>
<evidence type="ECO:0000313" key="2">
    <source>
        <dbReference type="Proteomes" id="UP001168096"/>
    </source>
</evidence>
<gene>
    <name evidence="1" type="ORF">QPK29_015355</name>
</gene>
<protein>
    <submittedName>
        <fullName evidence="1">Uncharacterized protein</fullName>
    </submittedName>
</protein>
<sequence length="231" mass="26553">MTSKLSQLFNLALDISKLPVARLEFRLDLNPDSVRRMHAHFTKPHPRYKIFQNKSLGAALVDLKRFADPDEYMANMKGRNSAGSYARKARSRGYSVVEIDRNVFVEDIHEINTSLDQRQGRPMADAYRQKQTHFSPEKNYKYFGVLNSAGKLTAYSDIGFFGNFVAFDRLLGLRNNDGAMHLMVTEIICRMIESHAYGYLMYDTFFGASPGLRTFKTMLGFEPYRAKYSLQ</sequence>
<dbReference type="Proteomes" id="UP001168096">
    <property type="component" value="Unassembled WGS sequence"/>
</dbReference>
<reference evidence="1" key="1">
    <citation type="submission" date="2024-11" db="EMBL/GenBank/DDBJ databases">
        <title>Description of Massilia orientalis sp. nov., isolated from rhizosphere soil of Ageratina adenophora.</title>
        <authorList>
            <person name="Wang Y."/>
        </authorList>
    </citation>
    <scope>NUCLEOTIDE SEQUENCE</scope>
    <source>
        <strain evidence="1">YIM B02787</strain>
    </source>
</reference>
<dbReference type="EMBL" id="JASNRB020000008">
    <property type="protein sequence ID" value="MFJ1469090.1"/>
    <property type="molecule type" value="Genomic_DNA"/>
</dbReference>
<keyword evidence="2" id="KW-1185">Reference proteome</keyword>